<keyword evidence="11 12" id="KW-0030">Aminoacyl-tRNA synthetase</keyword>
<dbReference type="InterPro" id="IPR009080">
    <property type="entry name" value="tRNAsynth_Ia_anticodon-bd"/>
</dbReference>
<evidence type="ECO:0000256" key="5">
    <source>
        <dbReference type="ARBA" id="ARBA00022598"/>
    </source>
</evidence>
<feature type="binding site" evidence="12">
    <location>
        <position position="251"/>
    </location>
    <ligand>
        <name>Zn(2+)</name>
        <dbReference type="ChEBI" id="CHEBI:29105"/>
    </ligand>
</feature>
<dbReference type="EMBL" id="JAPDVG010000001">
    <property type="protein sequence ID" value="MCW4132330.1"/>
    <property type="molecule type" value="Genomic_DNA"/>
</dbReference>
<dbReference type="InterPro" id="IPR015803">
    <property type="entry name" value="Cys-tRNA-ligase"/>
</dbReference>
<dbReference type="Proteomes" id="UP000420635">
    <property type="component" value="Unassembled WGS sequence"/>
</dbReference>
<keyword evidence="5 12" id="KW-0436">Ligase</keyword>
<dbReference type="SUPFAM" id="SSF52374">
    <property type="entry name" value="Nucleotidylyl transferase"/>
    <property type="match status" value="1"/>
</dbReference>
<dbReference type="Gene3D" id="1.20.120.1910">
    <property type="entry name" value="Cysteine-tRNA ligase, C-terminal anti-codon recognition domain"/>
    <property type="match status" value="1"/>
</dbReference>
<comment type="caution">
    <text evidence="18">The sequence shown here is derived from an EMBL/GenBank/DDBJ whole genome shotgun (WGS) entry which is preliminary data.</text>
</comment>
<dbReference type="Proteomes" id="UP001209417">
    <property type="component" value="Unassembled WGS sequence"/>
</dbReference>
<dbReference type="PANTHER" id="PTHR10890">
    <property type="entry name" value="CYSTEINYL-TRNA SYNTHETASE"/>
    <property type="match status" value="1"/>
</dbReference>
<dbReference type="PANTHER" id="PTHR10890:SF3">
    <property type="entry name" value="CYSTEINE--TRNA LIGASE, CYTOPLASMIC"/>
    <property type="match status" value="1"/>
</dbReference>
<dbReference type="FunFam" id="3.40.50.620:FF:000140">
    <property type="entry name" value="Cysteine--tRNA ligase"/>
    <property type="match status" value="1"/>
</dbReference>
<dbReference type="RefSeq" id="WP_006848890.1">
    <property type="nucleotide sequence ID" value="NZ_CAXTHI010000003.1"/>
</dbReference>
<keyword evidence="8 12" id="KW-0862">Zinc</keyword>
<feature type="binding site" evidence="12">
    <location>
        <position position="226"/>
    </location>
    <ligand>
        <name>Zn(2+)</name>
        <dbReference type="ChEBI" id="CHEBI:29105"/>
    </ligand>
</feature>
<dbReference type="InterPro" id="IPR014729">
    <property type="entry name" value="Rossmann-like_a/b/a_fold"/>
</dbReference>
<dbReference type="InterPro" id="IPR056411">
    <property type="entry name" value="CysS_C"/>
</dbReference>
<comment type="similarity">
    <text evidence="2 12">Belongs to the class-I aminoacyl-tRNA synthetase family.</text>
</comment>
<dbReference type="EMBL" id="QROP01000014">
    <property type="protein sequence ID" value="RHL38729.1"/>
    <property type="molecule type" value="Genomic_DNA"/>
</dbReference>
<evidence type="ECO:0000313" key="14">
    <source>
        <dbReference type="EMBL" id="MBV3388184.1"/>
    </source>
</evidence>
<dbReference type="AlphaFoldDB" id="A0A3E5A729"/>
<evidence type="ECO:0000256" key="1">
    <source>
        <dbReference type="ARBA" id="ARBA00004496"/>
    </source>
</evidence>
<dbReference type="Proteomes" id="UP000261245">
    <property type="component" value="Unassembled WGS sequence"/>
</dbReference>
<dbReference type="EMBL" id="QSUC01000048">
    <property type="protein sequence ID" value="RGN04756.1"/>
    <property type="molecule type" value="Genomic_DNA"/>
</dbReference>
<comment type="catalytic activity">
    <reaction evidence="12">
        <text>tRNA(Cys) + L-cysteine + ATP = L-cysteinyl-tRNA(Cys) + AMP + diphosphate</text>
        <dbReference type="Rhea" id="RHEA:17773"/>
        <dbReference type="Rhea" id="RHEA-COMP:9661"/>
        <dbReference type="Rhea" id="RHEA-COMP:9679"/>
        <dbReference type="ChEBI" id="CHEBI:30616"/>
        <dbReference type="ChEBI" id="CHEBI:33019"/>
        <dbReference type="ChEBI" id="CHEBI:35235"/>
        <dbReference type="ChEBI" id="CHEBI:78442"/>
        <dbReference type="ChEBI" id="CHEBI:78517"/>
        <dbReference type="ChEBI" id="CHEBI:456215"/>
        <dbReference type="EC" id="6.1.1.16"/>
    </reaction>
</comment>
<protein>
    <recommendedName>
        <fullName evidence="12">Cysteine--tRNA ligase</fullName>
        <ecNumber evidence="12">6.1.1.16</ecNumber>
    </recommendedName>
    <alternativeName>
        <fullName evidence="12">Cysteinyl-tRNA synthetase</fullName>
        <shortName evidence="12">CysRS</shortName>
    </alternativeName>
</protein>
<evidence type="ECO:0000313" key="20">
    <source>
        <dbReference type="EMBL" id="RGW41343.1"/>
    </source>
</evidence>
<evidence type="ECO:0000256" key="11">
    <source>
        <dbReference type="ARBA" id="ARBA00023146"/>
    </source>
</evidence>
<dbReference type="NCBIfam" id="TIGR00435">
    <property type="entry name" value="cysS"/>
    <property type="match status" value="1"/>
</dbReference>
<feature type="short sequence motif" description="'KMSKS' region" evidence="12">
    <location>
        <begin position="283"/>
        <end position="287"/>
    </location>
</feature>
<dbReference type="Proteomes" id="UP000283785">
    <property type="component" value="Unassembled WGS sequence"/>
</dbReference>
<dbReference type="SMART" id="SM00840">
    <property type="entry name" value="DALR_2"/>
    <property type="match status" value="1"/>
</dbReference>
<dbReference type="EMBL" id="VZBQ01000088">
    <property type="protein sequence ID" value="MQN89727.1"/>
    <property type="molecule type" value="Genomic_DNA"/>
</dbReference>
<organism evidence="18 25">
    <name type="scientific">Segatella copri</name>
    <dbReference type="NCBI Taxonomy" id="165179"/>
    <lineage>
        <taxon>Bacteria</taxon>
        <taxon>Pseudomonadati</taxon>
        <taxon>Bacteroidota</taxon>
        <taxon>Bacteroidia</taxon>
        <taxon>Bacteroidales</taxon>
        <taxon>Prevotellaceae</taxon>
        <taxon>Segatella</taxon>
    </lineage>
</organism>
<evidence type="ECO:0000313" key="27">
    <source>
        <dbReference type="Proteomes" id="UP000420635"/>
    </source>
</evidence>
<evidence type="ECO:0000313" key="17">
    <source>
        <dbReference type="EMBL" id="MQO04390.1"/>
    </source>
</evidence>
<evidence type="ECO:0000313" key="19">
    <source>
        <dbReference type="EMBL" id="RGN04756.1"/>
    </source>
</evidence>
<evidence type="ECO:0000313" key="25">
    <source>
        <dbReference type="Proteomes" id="UP000358159"/>
    </source>
</evidence>
<feature type="binding site" evidence="12">
    <location>
        <position position="286"/>
    </location>
    <ligand>
        <name>ATP</name>
        <dbReference type="ChEBI" id="CHEBI:30616"/>
    </ligand>
</feature>
<feature type="short sequence motif" description="'HIGH' region" evidence="12">
    <location>
        <begin position="33"/>
        <end position="43"/>
    </location>
</feature>
<comment type="cofactor">
    <cofactor evidence="12">
        <name>Zn(2+)</name>
        <dbReference type="ChEBI" id="CHEBI:29105"/>
    </cofactor>
    <text evidence="12">Binds 1 zinc ion per subunit.</text>
</comment>
<evidence type="ECO:0000256" key="12">
    <source>
        <dbReference type="HAMAP-Rule" id="MF_00041"/>
    </source>
</evidence>
<dbReference type="Proteomes" id="UP000390763">
    <property type="component" value="Unassembled WGS sequence"/>
</dbReference>
<comment type="subcellular location">
    <subcellularLocation>
        <location evidence="1 12">Cytoplasm</location>
    </subcellularLocation>
</comment>
<dbReference type="GO" id="GO:0005524">
    <property type="term" value="F:ATP binding"/>
    <property type="evidence" value="ECO:0007669"/>
    <property type="project" value="UniProtKB-UniRule"/>
</dbReference>
<keyword evidence="10 12" id="KW-0648">Protein biosynthesis</keyword>
<dbReference type="CDD" id="cd00672">
    <property type="entry name" value="CysRS_core"/>
    <property type="match status" value="1"/>
</dbReference>
<dbReference type="Proteomes" id="UP000358159">
    <property type="component" value="Unassembled WGS sequence"/>
</dbReference>
<dbReference type="Pfam" id="PF09190">
    <property type="entry name" value="DALR_2"/>
    <property type="match status" value="1"/>
</dbReference>
<evidence type="ECO:0000313" key="22">
    <source>
        <dbReference type="Proteomes" id="UP000261245"/>
    </source>
</evidence>
<dbReference type="EMBL" id="VZAZ01000053">
    <property type="protein sequence ID" value="MQO56380.1"/>
    <property type="molecule type" value="Genomic_DNA"/>
</dbReference>
<accession>A0A3E5A729</accession>
<dbReference type="GO" id="GO:0006423">
    <property type="term" value="P:cysteinyl-tRNA aminoacylation"/>
    <property type="evidence" value="ECO:0007669"/>
    <property type="project" value="UniProtKB-UniRule"/>
</dbReference>
<proteinExistence type="inferred from homology"/>
<evidence type="ECO:0000313" key="24">
    <source>
        <dbReference type="Proteomes" id="UP000283785"/>
    </source>
</evidence>
<comment type="subunit">
    <text evidence="3 12">Monomer.</text>
</comment>
<evidence type="ECO:0000313" key="21">
    <source>
        <dbReference type="EMBL" id="RHL38729.1"/>
    </source>
</evidence>
<evidence type="ECO:0000256" key="3">
    <source>
        <dbReference type="ARBA" id="ARBA00011245"/>
    </source>
</evidence>
<reference evidence="22 23" key="1">
    <citation type="submission" date="2018-08" db="EMBL/GenBank/DDBJ databases">
        <title>A genome reference for cultivated species of the human gut microbiota.</title>
        <authorList>
            <person name="Zou Y."/>
            <person name="Xue W."/>
            <person name="Luo G."/>
        </authorList>
    </citation>
    <scope>NUCLEOTIDE SEQUENCE [LARGE SCALE GENOMIC DNA]</scope>
    <source>
        <strain evidence="20 24">AF12-50</strain>
        <strain evidence="21 23">AF38-11</strain>
        <strain evidence="19 22">OM06-11</strain>
    </source>
</reference>
<dbReference type="EMBL" id="VZBT01000073">
    <property type="protein sequence ID" value="MQO04390.1"/>
    <property type="molecule type" value="Genomic_DNA"/>
</dbReference>
<gene>
    <name evidence="12 14" type="primary">cysS</name>
    <name evidence="21" type="ORF">DW026_07110</name>
    <name evidence="20" type="ORF">DWV76_12820</name>
    <name evidence="19" type="ORF">DXB80_12930</name>
    <name evidence="18" type="ORF">F7D42_11845</name>
    <name evidence="16" type="ORF">F7D59_07670</name>
    <name evidence="17" type="ORF">F7D62_09780</name>
    <name evidence="14" type="ORF">KSW82_10585</name>
    <name evidence="15" type="ORF">ONT19_12210</name>
</gene>
<keyword evidence="4 12" id="KW-0963">Cytoplasm</keyword>
<keyword evidence="9 12" id="KW-0067">ATP-binding</keyword>
<evidence type="ECO:0000256" key="7">
    <source>
        <dbReference type="ARBA" id="ARBA00022741"/>
    </source>
</evidence>
<evidence type="ECO:0000256" key="9">
    <source>
        <dbReference type="ARBA" id="ARBA00022840"/>
    </source>
</evidence>
<dbReference type="PRINTS" id="PR00983">
    <property type="entry name" value="TRNASYNTHCYS"/>
</dbReference>
<dbReference type="GO" id="GO:0004817">
    <property type="term" value="F:cysteine-tRNA ligase activity"/>
    <property type="evidence" value="ECO:0007669"/>
    <property type="project" value="UniProtKB-UniRule"/>
</dbReference>
<evidence type="ECO:0000313" key="16">
    <source>
        <dbReference type="EMBL" id="MQN89727.1"/>
    </source>
</evidence>
<evidence type="ECO:0000313" key="15">
    <source>
        <dbReference type="EMBL" id="MCW4132330.1"/>
    </source>
</evidence>
<dbReference type="Pfam" id="PF01406">
    <property type="entry name" value="tRNA-synt_1e"/>
    <property type="match status" value="1"/>
</dbReference>
<keyword evidence="7 12" id="KW-0547">Nucleotide-binding</keyword>
<evidence type="ECO:0000256" key="10">
    <source>
        <dbReference type="ARBA" id="ARBA00022917"/>
    </source>
</evidence>
<evidence type="ECO:0000256" key="6">
    <source>
        <dbReference type="ARBA" id="ARBA00022723"/>
    </source>
</evidence>
<feature type="binding site" evidence="12">
    <location>
        <position position="31"/>
    </location>
    <ligand>
        <name>Zn(2+)</name>
        <dbReference type="ChEBI" id="CHEBI:29105"/>
    </ligand>
</feature>
<dbReference type="EMBL" id="JAHOEI010000042">
    <property type="protein sequence ID" value="MBV3388184.1"/>
    <property type="molecule type" value="Genomic_DNA"/>
</dbReference>
<reference evidence="14" key="3">
    <citation type="submission" date="2021-06" db="EMBL/GenBank/DDBJ databases">
        <title>Collection of gut derived symbiotic bacterial strains cultured from healthy donors.</title>
        <authorList>
            <person name="Lin H."/>
            <person name="Littmann E."/>
            <person name="Pamer E.G."/>
        </authorList>
    </citation>
    <scope>NUCLEOTIDE SEQUENCE</scope>
    <source>
        <strain evidence="14">MSK.21.74</strain>
    </source>
</reference>
<evidence type="ECO:0000256" key="8">
    <source>
        <dbReference type="ARBA" id="ARBA00022833"/>
    </source>
</evidence>
<dbReference type="InterPro" id="IPR015273">
    <property type="entry name" value="Cys-tRNA-synt_Ia_DALR"/>
</dbReference>
<sequence>MEQKLLIYNTLTRTKERFTPLHAPNVGMYVCGPTVYGDPHLGHARPAITFDILFRYLKHLGYKVRYVRNITDVGHLEHDADEGDDKIEKKARLEQLEPMEIAQYYTNRYHDAMEALNVLPPSIEPHATGHIIEQEKLVQEILDNGYAYESNGSIYFDIEKYNKDHKYGILSGRNLENVINESRELAGIGEKKNQADFALWKKASPEHIMRWPSPWSDGFPGWHCECTAMGRKYLGSHFDIHGGGMDLIFPHHECEIAQAVASQGDQMVHYWMHNNMITINGQKMGKSLGNFITLEQFFTGNHDSLEQAYSPMTIRFFILSAHYRSTVDFSNDALKASQKGLERLMNGLNDLERVPVAKQSDEQVKKFVSELRQRCYDAMNDDFQTQLVISYLFEACHVINTALDHKANISAEDLKELSDTMHLFTFDLLGLKSEKGANNDAREEAYGKVVDMVLNLRAKAKADKDWATSDQIRDALAEAGFEVKDTKDGVTWKLNK</sequence>
<evidence type="ECO:0000256" key="4">
    <source>
        <dbReference type="ARBA" id="ARBA00022490"/>
    </source>
</evidence>
<evidence type="ECO:0000259" key="13">
    <source>
        <dbReference type="SMART" id="SM00840"/>
    </source>
</evidence>
<dbReference type="GeneID" id="69847924"/>
<dbReference type="SUPFAM" id="SSF47323">
    <property type="entry name" value="Anticodon-binding domain of a subclass of class I aminoacyl-tRNA synthetases"/>
    <property type="match status" value="1"/>
</dbReference>
<reference evidence="25 26" key="2">
    <citation type="submission" date="2019-09" db="EMBL/GenBank/DDBJ databases">
        <title>Distinct polysaccharide growth profiles of human intestinal Prevotella copri isolates.</title>
        <authorList>
            <person name="Fehlner-Peach H."/>
            <person name="Magnabosco C."/>
            <person name="Raghavan V."/>
            <person name="Scher J.U."/>
            <person name="Tett A."/>
            <person name="Cox L.M."/>
            <person name="Gottsegen C."/>
            <person name="Watters A."/>
            <person name="Wiltshire- Gordon J.D."/>
            <person name="Segata N."/>
            <person name="Bonneau R."/>
            <person name="Littman D.R."/>
        </authorList>
    </citation>
    <scope>NUCLEOTIDE SEQUENCE [LARGE SCALE GENOMIC DNA]</scope>
    <source>
        <strain evidence="18 25">BVe41219</strain>
        <strain evidence="26">iAK279</strain>
        <strain evidence="17">IAK279</strain>
        <strain evidence="16">IP54</strain>
        <strain evidence="27">iP54</strain>
    </source>
</reference>
<evidence type="ECO:0000313" key="23">
    <source>
        <dbReference type="Proteomes" id="UP000283672"/>
    </source>
</evidence>
<feature type="binding site" evidence="12">
    <location>
        <position position="255"/>
    </location>
    <ligand>
        <name>Zn(2+)</name>
        <dbReference type="ChEBI" id="CHEBI:29105"/>
    </ligand>
</feature>
<dbReference type="Gene3D" id="3.40.50.620">
    <property type="entry name" value="HUPs"/>
    <property type="match status" value="1"/>
</dbReference>
<dbReference type="Proteomes" id="UP001196765">
    <property type="component" value="Unassembled WGS sequence"/>
</dbReference>
<feature type="domain" description="Cysteinyl-tRNA synthetase class Ia DALR" evidence="13">
    <location>
        <begin position="374"/>
        <end position="440"/>
    </location>
</feature>
<dbReference type="InterPro" id="IPR032678">
    <property type="entry name" value="tRNA-synt_1_cat_dom"/>
</dbReference>
<dbReference type="InterPro" id="IPR024909">
    <property type="entry name" value="Cys-tRNA/MSH_ligase"/>
</dbReference>
<dbReference type="EMBL" id="QSAG01000030">
    <property type="protein sequence ID" value="RGW41343.1"/>
    <property type="molecule type" value="Genomic_DNA"/>
</dbReference>
<reference evidence="15" key="4">
    <citation type="submission" date="2022-11" db="EMBL/GenBank/DDBJ databases">
        <title>Genomic repertoires linked with pathogenic potency of arthritogenic Prevotella copri isolated from the gut of rheumatoid arthritis patients.</title>
        <authorList>
            <person name="Nii T."/>
            <person name="Maeda Y."/>
            <person name="Motooka D."/>
            <person name="Naito M."/>
            <person name="Matsumoto Y."/>
            <person name="Ogawa T."/>
            <person name="Oguro-Igashira E."/>
            <person name="Kishikawa T."/>
            <person name="Yamashita M."/>
            <person name="Koizumi S."/>
            <person name="Kurakawa T."/>
            <person name="Okumura R."/>
            <person name="Kayama H."/>
            <person name="Murakami M."/>
            <person name="Sakaguchi T."/>
            <person name="Das B."/>
            <person name="Nakamura S."/>
            <person name="Okada Y."/>
            <person name="Kumanogoh A."/>
            <person name="Takeda K."/>
        </authorList>
    </citation>
    <scope>NUCLEOTIDE SEQUENCE</scope>
    <source>
        <strain evidence="15">H019-1</strain>
    </source>
</reference>
<dbReference type="Proteomes" id="UP000283672">
    <property type="component" value="Unassembled WGS sequence"/>
</dbReference>
<name>A0A3E5A729_9BACT</name>
<evidence type="ECO:0000256" key="2">
    <source>
        <dbReference type="ARBA" id="ARBA00005594"/>
    </source>
</evidence>
<evidence type="ECO:0000313" key="18">
    <source>
        <dbReference type="EMBL" id="MQO56380.1"/>
    </source>
</evidence>
<dbReference type="Pfam" id="PF23493">
    <property type="entry name" value="CysS_C"/>
    <property type="match status" value="1"/>
</dbReference>
<dbReference type="GO" id="GO:0008270">
    <property type="term" value="F:zinc ion binding"/>
    <property type="evidence" value="ECO:0007669"/>
    <property type="project" value="UniProtKB-UniRule"/>
</dbReference>
<dbReference type="HAMAP" id="MF_00041">
    <property type="entry name" value="Cys_tRNA_synth"/>
    <property type="match status" value="1"/>
</dbReference>
<dbReference type="EC" id="6.1.1.16" evidence="12"/>
<dbReference type="GO" id="GO:0005829">
    <property type="term" value="C:cytosol"/>
    <property type="evidence" value="ECO:0007669"/>
    <property type="project" value="TreeGrafter"/>
</dbReference>
<evidence type="ECO:0000313" key="26">
    <source>
        <dbReference type="Proteomes" id="UP000390763"/>
    </source>
</evidence>
<keyword evidence="6 12" id="KW-0479">Metal-binding</keyword>